<feature type="binding site" evidence="7 9">
    <location>
        <position position="130"/>
    </location>
    <ligand>
        <name>substrate</name>
    </ligand>
</feature>
<dbReference type="Pfam" id="PF01168">
    <property type="entry name" value="Ala_racemase_N"/>
    <property type="match status" value="1"/>
</dbReference>
<dbReference type="Gene3D" id="2.40.37.10">
    <property type="entry name" value="Lyase, Ornithine Decarboxylase, Chain A, domain 1"/>
    <property type="match status" value="1"/>
</dbReference>
<evidence type="ECO:0000256" key="7">
    <source>
        <dbReference type="HAMAP-Rule" id="MF_01201"/>
    </source>
</evidence>
<dbReference type="PANTHER" id="PTHR30511">
    <property type="entry name" value="ALANINE RACEMASE"/>
    <property type="match status" value="1"/>
</dbReference>
<dbReference type="InterPro" id="IPR029066">
    <property type="entry name" value="PLP-binding_barrel"/>
</dbReference>
<comment type="similarity">
    <text evidence="3 7">Belongs to the alanine racemase family.</text>
</comment>
<comment type="cofactor">
    <cofactor evidence="2 7 8">
        <name>pyridoxal 5'-phosphate</name>
        <dbReference type="ChEBI" id="CHEBI:597326"/>
    </cofactor>
</comment>
<evidence type="ECO:0000256" key="9">
    <source>
        <dbReference type="PIRSR" id="PIRSR600821-52"/>
    </source>
</evidence>
<dbReference type="EC" id="5.1.1.1" evidence="4 7"/>
<dbReference type="GO" id="GO:0030170">
    <property type="term" value="F:pyridoxal phosphate binding"/>
    <property type="evidence" value="ECO:0007669"/>
    <property type="project" value="UniProtKB-UniRule"/>
</dbReference>
<evidence type="ECO:0000256" key="5">
    <source>
        <dbReference type="ARBA" id="ARBA00022898"/>
    </source>
</evidence>
<dbReference type="InterPro" id="IPR001608">
    <property type="entry name" value="Ala_racemase_N"/>
</dbReference>
<feature type="active site" description="Proton acceptor; specific for D-alanine" evidence="7">
    <location>
        <position position="33"/>
    </location>
</feature>
<evidence type="ECO:0000259" key="10">
    <source>
        <dbReference type="SMART" id="SM01005"/>
    </source>
</evidence>
<dbReference type="HAMAP" id="MF_01201">
    <property type="entry name" value="Ala_racemase"/>
    <property type="match status" value="1"/>
</dbReference>
<dbReference type="PROSITE" id="PS00395">
    <property type="entry name" value="ALANINE_RACEMASE"/>
    <property type="match status" value="1"/>
</dbReference>
<evidence type="ECO:0000256" key="6">
    <source>
        <dbReference type="ARBA" id="ARBA00023235"/>
    </source>
</evidence>
<proteinExistence type="inferred from homology"/>
<reference evidence="11 12" key="1">
    <citation type="submission" date="2016-10" db="EMBL/GenBank/DDBJ databases">
        <authorList>
            <person name="de Groot N.N."/>
        </authorList>
    </citation>
    <scope>NUCLEOTIDE SEQUENCE [LARGE SCALE GENOMIC DNA]</scope>
    <source>
        <strain evidence="11 12">DSM 15345</strain>
    </source>
</reference>
<feature type="active site" description="Proton acceptor; specific for L-alanine" evidence="7">
    <location>
        <position position="250"/>
    </location>
</feature>
<dbReference type="OrthoDB" id="9813814at2"/>
<comment type="function">
    <text evidence="7">Catalyzes the interconversion of L-alanine and D-alanine. May also act on other amino acids.</text>
</comment>
<dbReference type="NCBIfam" id="TIGR00492">
    <property type="entry name" value="alr"/>
    <property type="match status" value="1"/>
</dbReference>
<feature type="modified residue" description="N6-(pyridoxal phosphate)lysine" evidence="7 8">
    <location>
        <position position="33"/>
    </location>
</feature>
<dbReference type="STRING" id="89524.SAMN05444370_103556"/>
<evidence type="ECO:0000313" key="12">
    <source>
        <dbReference type="Proteomes" id="UP000198703"/>
    </source>
</evidence>
<dbReference type="GO" id="GO:0008784">
    <property type="term" value="F:alanine racemase activity"/>
    <property type="evidence" value="ECO:0007669"/>
    <property type="project" value="UniProtKB-UniRule"/>
</dbReference>
<name>A0A1H3ZIW0_9RHOB</name>
<dbReference type="SUPFAM" id="SSF51419">
    <property type="entry name" value="PLP-binding barrel"/>
    <property type="match status" value="1"/>
</dbReference>
<dbReference type="CDD" id="cd00430">
    <property type="entry name" value="PLPDE_III_AR"/>
    <property type="match status" value="1"/>
</dbReference>
<feature type="domain" description="Alanine racemase C-terminal" evidence="10">
    <location>
        <begin position="229"/>
        <end position="353"/>
    </location>
</feature>
<dbReference type="InterPro" id="IPR011079">
    <property type="entry name" value="Ala_racemase_C"/>
</dbReference>
<dbReference type="SMART" id="SM01005">
    <property type="entry name" value="Ala_racemase_C"/>
    <property type="match status" value="1"/>
</dbReference>
<dbReference type="PRINTS" id="PR00992">
    <property type="entry name" value="ALARACEMASE"/>
</dbReference>
<dbReference type="RefSeq" id="WP_093251493.1">
    <property type="nucleotide sequence ID" value="NZ_FNQM01000003.1"/>
</dbReference>
<dbReference type="InterPro" id="IPR000821">
    <property type="entry name" value="Ala_racemase"/>
</dbReference>
<accession>A0A1H3ZIW0</accession>
<evidence type="ECO:0000256" key="3">
    <source>
        <dbReference type="ARBA" id="ARBA00007880"/>
    </source>
</evidence>
<dbReference type="AlphaFoldDB" id="A0A1H3ZIW0"/>
<dbReference type="Pfam" id="PF00842">
    <property type="entry name" value="Ala_racemase_C"/>
    <property type="match status" value="1"/>
</dbReference>
<evidence type="ECO:0000256" key="4">
    <source>
        <dbReference type="ARBA" id="ARBA00013089"/>
    </source>
</evidence>
<dbReference type="SUPFAM" id="SSF50621">
    <property type="entry name" value="Alanine racemase C-terminal domain-like"/>
    <property type="match status" value="1"/>
</dbReference>
<feature type="binding site" evidence="7 9">
    <location>
        <position position="298"/>
    </location>
    <ligand>
        <name>substrate</name>
    </ligand>
</feature>
<keyword evidence="12" id="KW-1185">Reference proteome</keyword>
<comment type="pathway">
    <text evidence="7">Amino-acid biosynthesis; D-alanine biosynthesis; D-alanine from L-alanine: step 1/1.</text>
</comment>
<dbReference type="GO" id="GO:0030632">
    <property type="term" value="P:D-alanine biosynthetic process"/>
    <property type="evidence" value="ECO:0007669"/>
    <property type="project" value="UniProtKB-UniRule"/>
</dbReference>
<dbReference type="Gene3D" id="3.20.20.10">
    <property type="entry name" value="Alanine racemase"/>
    <property type="match status" value="1"/>
</dbReference>
<evidence type="ECO:0000313" key="11">
    <source>
        <dbReference type="EMBL" id="SEA23605.1"/>
    </source>
</evidence>
<dbReference type="Proteomes" id="UP000198703">
    <property type="component" value="Unassembled WGS sequence"/>
</dbReference>
<dbReference type="GO" id="GO:0005829">
    <property type="term" value="C:cytosol"/>
    <property type="evidence" value="ECO:0007669"/>
    <property type="project" value="TreeGrafter"/>
</dbReference>
<gene>
    <name evidence="11" type="ORF">SAMN05444370_103556</name>
</gene>
<organism evidence="11 12">
    <name type="scientific">Rubrimonas cliftonensis</name>
    <dbReference type="NCBI Taxonomy" id="89524"/>
    <lineage>
        <taxon>Bacteria</taxon>
        <taxon>Pseudomonadati</taxon>
        <taxon>Pseudomonadota</taxon>
        <taxon>Alphaproteobacteria</taxon>
        <taxon>Rhodobacterales</taxon>
        <taxon>Paracoccaceae</taxon>
        <taxon>Rubrimonas</taxon>
    </lineage>
</organism>
<protein>
    <recommendedName>
        <fullName evidence="4 7">Alanine racemase</fullName>
        <ecNumber evidence="4 7">5.1.1.1</ecNumber>
    </recommendedName>
</protein>
<comment type="catalytic activity">
    <reaction evidence="1 7">
        <text>L-alanine = D-alanine</text>
        <dbReference type="Rhea" id="RHEA:20249"/>
        <dbReference type="ChEBI" id="CHEBI:57416"/>
        <dbReference type="ChEBI" id="CHEBI:57972"/>
        <dbReference type="EC" id="5.1.1.1"/>
    </reaction>
</comment>
<dbReference type="EMBL" id="FNQM01000003">
    <property type="protein sequence ID" value="SEA23605.1"/>
    <property type="molecule type" value="Genomic_DNA"/>
</dbReference>
<dbReference type="UniPathway" id="UPA00042">
    <property type="reaction ID" value="UER00497"/>
</dbReference>
<keyword evidence="6 7" id="KW-0413">Isomerase</keyword>
<dbReference type="InterPro" id="IPR009006">
    <property type="entry name" value="Ala_racemase/Decarboxylase_C"/>
</dbReference>
<sequence length="353" mass="36453">MRATLTIHTAAIAENWRRLAALAEPAECAAVVKADAYGLGAALVAPALRAAGARTFFTALAEEALALRDILGDGPAIYCFNGATAEDARDLAAADVRPVLNSPAQVAAFRVAARDAPLTCALQLDSGMNRLGMEADELSALLDDPAALDGLAPDLALSHLACADDPADLMNRAQLASFEAMTAHPRLARLRRSLAATGGALLGPAWRFDMVRPGVGLYGGLPFREAERVVDLEAPVIQLRDVAKGEAVGYGGAWVADAPARVATIAAGYADGLIRAMGGRARAFHKGRALPVIGRVSMDLLTIDATVAPDLGPGDMVSLLGPDQGVDALAAAAGTIGYEILTALGARYARRCV</sequence>
<evidence type="ECO:0000256" key="2">
    <source>
        <dbReference type="ARBA" id="ARBA00001933"/>
    </source>
</evidence>
<dbReference type="PANTHER" id="PTHR30511:SF0">
    <property type="entry name" value="ALANINE RACEMASE, CATABOLIC-RELATED"/>
    <property type="match status" value="1"/>
</dbReference>
<keyword evidence="5 7" id="KW-0663">Pyridoxal phosphate</keyword>
<evidence type="ECO:0000256" key="1">
    <source>
        <dbReference type="ARBA" id="ARBA00000316"/>
    </source>
</evidence>
<dbReference type="InterPro" id="IPR020622">
    <property type="entry name" value="Ala_racemase_pyridoxalP-BS"/>
</dbReference>
<evidence type="ECO:0000256" key="8">
    <source>
        <dbReference type="PIRSR" id="PIRSR600821-50"/>
    </source>
</evidence>